<dbReference type="InterPro" id="IPR046349">
    <property type="entry name" value="C1-like_sf"/>
</dbReference>
<dbReference type="PANTHER" id="PTHR37807:SF4">
    <property type="entry name" value="DC1 DOMAIN-CONTAINING PROTEIN"/>
    <property type="match status" value="1"/>
</dbReference>
<accession>A0A2C9V6V2</accession>
<gene>
    <name evidence="1" type="ORF">MANES_10G122400</name>
</gene>
<dbReference type="PANTHER" id="PTHR37807">
    <property type="entry name" value="OS07G0160300 PROTEIN"/>
    <property type="match status" value="1"/>
</dbReference>
<reference evidence="1" key="1">
    <citation type="submission" date="2016-02" db="EMBL/GenBank/DDBJ databases">
        <title>WGS assembly of Manihot esculenta.</title>
        <authorList>
            <person name="Bredeson J.V."/>
            <person name="Prochnik S.E."/>
            <person name="Lyons J.B."/>
            <person name="Schmutz J."/>
            <person name="Grimwood J."/>
            <person name="Vrebalov J."/>
            <person name="Bart R.S."/>
            <person name="Amuge T."/>
            <person name="Ferguson M.E."/>
            <person name="Green R."/>
            <person name="Putnam N."/>
            <person name="Stites J."/>
            <person name="Rounsley S."/>
            <person name="Rokhsar D.S."/>
        </authorList>
    </citation>
    <scope>NUCLEOTIDE SEQUENCE [LARGE SCALE GENOMIC DNA]</scope>
    <source>
        <tissue evidence="1">Leaf</tissue>
    </source>
</reference>
<name>A0A2C9V6V2_MANES</name>
<protein>
    <submittedName>
        <fullName evidence="1">Uncharacterized protein</fullName>
    </submittedName>
</protein>
<proteinExistence type="predicted"/>
<evidence type="ECO:0000313" key="1">
    <source>
        <dbReference type="EMBL" id="OAY39792.1"/>
    </source>
</evidence>
<dbReference type="EMBL" id="CM004396">
    <property type="protein sequence ID" value="OAY39792.1"/>
    <property type="molecule type" value="Genomic_DNA"/>
</dbReference>
<organism evidence="1">
    <name type="scientific">Manihot esculenta</name>
    <name type="common">Cassava</name>
    <name type="synonym">Jatropha manihot</name>
    <dbReference type="NCBI Taxonomy" id="3983"/>
    <lineage>
        <taxon>Eukaryota</taxon>
        <taxon>Viridiplantae</taxon>
        <taxon>Streptophyta</taxon>
        <taxon>Embryophyta</taxon>
        <taxon>Tracheophyta</taxon>
        <taxon>Spermatophyta</taxon>
        <taxon>Magnoliopsida</taxon>
        <taxon>eudicotyledons</taxon>
        <taxon>Gunneridae</taxon>
        <taxon>Pentapetalae</taxon>
        <taxon>rosids</taxon>
        <taxon>fabids</taxon>
        <taxon>Malpighiales</taxon>
        <taxon>Euphorbiaceae</taxon>
        <taxon>Crotonoideae</taxon>
        <taxon>Manihoteae</taxon>
        <taxon>Manihot</taxon>
    </lineage>
</organism>
<dbReference type="SUPFAM" id="SSF57889">
    <property type="entry name" value="Cysteine-rich domain"/>
    <property type="match status" value="2"/>
</dbReference>
<sequence length="408" mass="45820">MDIANSGKQKQPKLPVIIAIRGSLDIQQSEIAYKLAESLNYPLIDERDINQMILDHEILSSTLSTATTPSASISRDLPFKIASQISSTLLLLKFPVIINTSISETYHLDHLLQLAISREALLIIIDCSSYQIDLVLEDYYWVKHFSISMETFDVEEFIPKILEAVENYEVASLQDPEDGGEADSSQDSMSIPVQSLLHEFSFTEEPVMASNEHHCSHCQEVISGPSYQCIECDEFILHKSCAELPADSEAISKYYPFYINPNPSNFNFPETHKCRVCESYSSECSSCLLQTHIRCGILPTICRYQRHEHPLSFVIMPFWFDYEYKCYDCGEYGKFIGYKCHGCCLDLHPSCAISKTKSGGVDEDANSDAEMVPKIIGGEPTEPALQEAYALRRDMIVKAVGAGYAGHK</sequence>
<dbReference type="AlphaFoldDB" id="A0A2C9V6V2"/>
<dbReference type="STRING" id="3983.A0A2C9V6V2"/>